<evidence type="ECO:0008006" key="4">
    <source>
        <dbReference type="Google" id="ProtNLM"/>
    </source>
</evidence>
<gene>
    <name evidence="2" type="ORF">Poly30_35340</name>
</gene>
<dbReference type="EMBL" id="CP036434">
    <property type="protein sequence ID" value="QDV07998.1"/>
    <property type="molecule type" value="Genomic_DNA"/>
</dbReference>
<reference evidence="2 3" key="1">
    <citation type="submission" date="2019-02" db="EMBL/GenBank/DDBJ databases">
        <title>Deep-cultivation of Planctomycetes and their phenomic and genomic characterization uncovers novel biology.</title>
        <authorList>
            <person name="Wiegand S."/>
            <person name="Jogler M."/>
            <person name="Boedeker C."/>
            <person name="Pinto D."/>
            <person name="Vollmers J."/>
            <person name="Rivas-Marin E."/>
            <person name="Kohn T."/>
            <person name="Peeters S.H."/>
            <person name="Heuer A."/>
            <person name="Rast P."/>
            <person name="Oberbeckmann S."/>
            <person name="Bunk B."/>
            <person name="Jeske O."/>
            <person name="Meyerdierks A."/>
            <person name="Storesund J.E."/>
            <person name="Kallscheuer N."/>
            <person name="Luecker S."/>
            <person name="Lage O.M."/>
            <person name="Pohl T."/>
            <person name="Merkel B.J."/>
            <person name="Hornburger P."/>
            <person name="Mueller R.-W."/>
            <person name="Bruemmer F."/>
            <person name="Labrenz M."/>
            <person name="Spormann A.M."/>
            <person name="Op den Camp H."/>
            <person name="Overmann J."/>
            <person name="Amann R."/>
            <person name="Jetten M.S.M."/>
            <person name="Mascher T."/>
            <person name="Medema M.H."/>
            <person name="Devos D.P."/>
            <person name="Kaster A.-K."/>
            <person name="Ovreas L."/>
            <person name="Rohde M."/>
            <person name="Galperin M.Y."/>
            <person name="Jogler C."/>
        </authorList>
    </citation>
    <scope>NUCLEOTIDE SEQUENCE [LARGE SCALE GENOMIC DNA]</scope>
    <source>
        <strain evidence="2 3">Poly30</strain>
    </source>
</reference>
<dbReference type="PROSITE" id="PS50005">
    <property type="entry name" value="TPR"/>
    <property type="match status" value="1"/>
</dbReference>
<keyword evidence="3" id="KW-1185">Reference proteome</keyword>
<protein>
    <recommendedName>
        <fullName evidence="4">Tetratricopeptide repeat protein</fullName>
    </recommendedName>
</protein>
<dbReference type="SMART" id="SM00028">
    <property type="entry name" value="TPR"/>
    <property type="match status" value="2"/>
</dbReference>
<evidence type="ECO:0000313" key="2">
    <source>
        <dbReference type="EMBL" id="QDV07998.1"/>
    </source>
</evidence>
<organism evidence="2 3">
    <name type="scientific">Saltatorellus ferox</name>
    <dbReference type="NCBI Taxonomy" id="2528018"/>
    <lineage>
        <taxon>Bacteria</taxon>
        <taxon>Pseudomonadati</taxon>
        <taxon>Planctomycetota</taxon>
        <taxon>Planctomycetia</taxon>
        <taxon>Planctomycetia incertae sedis</taxon>
        <taxon>Saltatorellus</taxon>
    </lineage>
</organism>
<dbReference type="AlphaFoldDB" id="A0A518EVB2"/>
<dbReference type="InterPro" id="IPR011990">
    <property type="entry name" value="TPR-like_helical_dom_sf"/>
</dbReference>
<sequence length="286" mass="30445">MPTSLSDRIRLGVAWALVLLPQGCQSVQRDDPRILRAEASTRAEAWVDAASLWGDIYRDSSGEDRRAGLESVRALAASGRPGVARSRLLEMEGHWPEDAEILELLGEAHEQVGDEEAARDAYLHALRIEPGRPYALARSGLLAGDLAGASDEAFGPAGSLAMLRAAGTLASVDAESLYRLGLRGAAAGRFDEAFDAFRTAIASGELSTHERIEAAAALAPDPRTIPWLTAVVREDPLHTRALTLLGKAQLSAGYQARAVETLELRRPWSRGASGASGASWRSCAAT</sequence>
<keyword evidence="1" id="KW-0802">TPR repeat</keyword>
<dbReference type="InterPro" id="IPR019734">
    <property type="entry name" value="TPR_rpt"/>
</dbReference>
<proteinExistence type="predicted"/>
<dbReference type="SUPFAM" id="SSF48452">
    <property type="entry name" value="TPR-like"/>
    <property type="match status" value="1"/>
</dbReference>
<evidence type="ECO:0000256" key="1">
    <source>
        <dbReference type="PROSITE-ProRule" id="PRU00339"/>
    </source>
</evidence>
<feature type="repeat" description="TPR" evidence="1">
    <location>
        <begin position="99"/>
        <end position="132"/>
    </location>
</feature>
<name>A0A518EVB2_9BACT</name>
<dbReference type="RefSeq" id="WP_419190305.1">
    <property type="nucleotide sequence ID" value="NZ_CP036434.1"/>
</dbReference>
<dbReference type="Proteomes" id="UP000320390">
    <property type="component" value="Chromosome"/>
</dbReference>
<dbReference type="Pfam" id="PF13432">
    <property type="entry name" value="TPR_16"/>
    <property type="match status" value="1"/>
</dbReference>
<accession>A0A518EVB2</accession>
<dbReference type="Gene3D" id="1.25.40.10">
    <property type="entry name" value="Tetratricopeptide repeat domain"/>
    <property type="match status" value="2"/>
</dbReference>
<evidence type="ECO:0000313" key="3">
    <source>
        <dbReference type="Proteomes" id="UP000320390"/>
    </source>
</evidence>